<organism evidence="1">
    <name type="scientific">uncultured Caudovirales phage</name>
    <dbReference type="NCBI Taxonomy" id="2100421"/>
    <lineage>
        <taxon>Viruses</taxon>
        <taxon>Duplodnaviria</taxon>
        <taxon>Heunggongvirae</taxon>
        <taxon>Uroviricota</taxon>
        <taxon>Caudoviricetes</taxon>
        <taxon>Peduoviridae</taxon>
        <taxon>Maltschvirus</taxon>
        <taxon>Maltschvirus maltsch</taxon>
    </lineage>
</organism>
<dbReference type="EMBL" id="LR796923">
    <property type="protein sequence ID" value="CAB4175306.1"/>
    <property type="molecule type" value="Genomic_DNA"/>
</dbReference>
<name>A0A6J5PYT2_9CAUD</name>
<dbReference type="Pfam" id="PF13306">
    <property type="entry name" value="LRR_5"/>
    <property type="match status" value="1"/>
</dbReference>
<protein>
    <submittedName>
        <fullName evidence="1">Leucine rich repeat 5</fullName>
    </submittedName>
</protein>
<gene>
    <name evidence="1" type="ORF">UFOVP972_140</name>
</gene>
<reference evidence="1" key="1">
    <citation type="submission" date="2020-05" db="EMBL/GenBank/DDBJ databases">
        <authorList>
            <person name="Chiriac C."/>
            <person name="Salcher M."/>
            <person name="Ghai R."/>
            <person name="Kavagutti S V."/>
        </authorList>
    </citation>
    <scope>NUCLEOTIDE SEQUENCE</scope>
</reference>
<proteinExistence type="predicted"/>
<dbReference type="Gene3D" id="3.80.10.10">
    <property type="entry name" value="Ribonuclease Inhibitor"/>
    <property type="match status" value="1"/>
</dbReference>
<evidence type="ECO:0000313" key="1">
    <source>
        <dbReference type="EMBL" id="CAB4175306.1"/>
    </source>
</evidence>
<sequence>MAFINWGSESQEQKEIRRRMEEQAMFEQAVYRASLAAMAVVGGGGQPTPLPASGDLTLVFSNFDTVDLILAGGFDSLPDWNAALVDGGTPYTSIIVDEPTFTIYLSGGSGITLTSNAFNGVVEAPTGLGDDLVSIVDTGGIIATTSNTFNSCDLLQTCILPAVTTLGNSDFEGCTLLNELLLPMVTEVGSSCFYGAFNTATSPITFDLPSCTTFGSIPFTSDNGEETYGGTTEVDSPKVLTATFASAVSANPDIVLFIAQNTGVVPVYV</sequence>
<dbReference type="InterPro" id="IPR032675">
    <property type="entry name" value="LRR_dom_sf"/>
</dbReference>
<accession>A0A6J5PYT2</accession>
<dbReference type="InterPro" id="IPR026906">
    <property type="entry name" value="LRR_5"/>
</dbReference>